<comment type="caution">
    <text evidence="5">The sequence shown here is derived from an EMBL/GenBank/DDBJ whole genome shotgun (WGS) entry which is preliminary data.</text>
</comment>
<dbReference type="Gene3D" id="3.10.580.10">
    <property type="entry name" value="CBS-domain"/>
    <property type="match status" value="1"/>
</dbReference>
<accession>A0AAV5RIJ1</accession>
<evidence type="ECO:0000256" key="1">
    <source>
        <dbReference type="ARBA" id="ARBA00023122"/>
    </source>
</evidence>
<dbReference type="AlphaFoldDB" id="A0AAV5RIJ1"/>
<dbReference type="InterPro" id="IPR046342">
    <property type="entry name" value="CBS_dom_sf"/>
</dbReference>
<dbReference type="EMBL" id="BTGC01000003">
    <property type="protein sequence ID" value="GMM51195.1"/>
    <property type="molecule type" value="Genomic_DNA"/>
</dbReference>
<keyword evidence="3" id="KW-1133">Transmembrane helix</keyword>
<evidence type="ECO:0000259" key="4">
    <source>
        <dbReference type="PROSITE" id="PS51371"/>
    </source>
</evidence>
<dbReference type="SMART" id="SM00116">
    <property type="entry name" value="CBS"/>
    <property type="match status" value="2"/>
</dbReference>
<feature type="transmembrane region" description="Helical" evidence="3">
    <location>
        <begin position="472"/>
        <end position="492"/>
    </location>
</feature>
<dbReference type="Gene3D" id="3.90.1280.20">
    <property type="match status" value="1"/>
</dbReference>
<dbReference type="PANTHER" id="PTHR43080">
    <property type="entry name" value="CBS DOMAIN-CONTAINING PROTEIN CBSX3, MITOCHONDRIAL"/>
    <property type="match status" value="1"/>
</dbReference>
<evidence type="ECO:0000313" key="6">
    <source>
        <dbReference type="Proteomes" id="UP001362899"/>
    </source>
</evidence>
<proteinExistence type="predicted"/>
<name>A0AAV5RIJ1_STABA</name>
<dbReference type="PANTHER" id="PTHR43080:SF2">
    <property type="entry name" value="CBS DOMAIN-CONTAINING PROTEIN"/>
    <property type="match status" value="1"/>
</dbReference>
<evidence type="ECO:0000256" key="3">
    <source>
        <dbReference type="SAM" id="Phobius"/>
    </source>
</evidence>
<evidence type="ECO:0000313" key="5">
    <source>
        <dbReference type="EMBL" id="GMM51195.1"/>
    </source>
</evidence>
<sequence length="497" mass="55345">MSAMLREQNSSNNSYSRQMKKDLLIRRHIMTELSRRKNINEYVDMQTKLRSVLYVTPEMHVVDAAKYMAATYTNCALVRDSNSNVVGIITSRDLVAAASNPSDQRVSMHMTKSDKIVYGNIHMDSITILNTMIEHKISKMPICDDNMDIVLILNIADCLSDVMNKSGMADQLDLEVDIDIDAATDKEDEFVLEFQNQSNPPLSDDCRFGVGVIDPKSTVLDAINLMTELDVSVLLVQKTNNGKNETQSTEISGIITSSDILLRVLAADINAQTCSIIRVMTPDPIIISNSRTGLKTVALKLCEHSKIPLTFTSTPSVTDIFGIASEILSRLDAATIEPDWDKFLLNDSTKALDEVHENELAQFDLDNLEYTPDSFLMKQAEVVEFQIHVQNTEVKHSAYRTTSANIIALKTYLSGLLNIEEELLEIAVINKDETSSFIVTDQDMQRYLDKGRKNGSPISLLVNKKPSVKVSVAPFVLGSVAGIATLLLIRYLNSKKR</sequence>
<dbReference type="Pfam" id="PF00571">
    <property type="entry name" value="CBS"/>
    <property type="match status" value="2"/>
</dbReference>
<dbReference type="SUPFAM" id="SSF54631">
    <property type="entry name" value="CBS-domain pair"/>
    <property type="match status" value="2"/>
</dbReference>
<keyword evidence="1 2" id="KW-0129">CBS domain</keyword>
<keyword evidence="3" id="KW-0812">Transmembrane</keyword>
<evidence type="ECO:0000256" key="2">
    <source>
        <dbReference type="PROSITE-ProRule" id="PRU00703"/>
    </source>
</evidence>
<dbReference type="InterPro" id="IPR000644">
    <property type="entry name" value="CBS_dom"/>
</dbReference>
<reference evidence="5 6" key="1">
    <citation type="journal article" date="2023" name="Elife">
        <title>Identification of key yeast species and microbe-microbe interactions impacting larval growth of Drosophila in the wild.</title>
        <authorList>
            <person name="Mure A."/>
            <person name="Sugiura Y."/>
            <person name="Maeda R."/>
            <person name="Honda K."/>
            <person name="Sakurai N."/>
            <person name="Takahashi Y."/>
            <person name="Watada M."/>
            <person name="Katoh T."/>
            <person name="Gotoh A."/>
            <person name="Gotoh Y."/>
            <person name="Taniguchi I."/>
            <person name="Nakamura K."/>
            <person name="Hayashi T."/>
            <person name="Katayama T."/>
            <person name="Uemura T."/>
            <person name="Hattori Y."/>
        </authorList>
    </citation>
    <scope>NUCLEOTIDE SEQUENCE [LARGE SCALE GENOMIC DNA]</scope>
    <source>
        <strain evidence="5 6">SB-73</strain>
    </source>
</reference>
<dbReference type="InterPro" id="IPR051257">
    <property type="entry name" value="Diverse_CBS-Domain"/>
</dbReference>
<keyword evidence="6" id="KW-1185">Reference proteome</keyword>
<keyword evidence="3" id="KW-0472">Membrane</keyword>
<feature type="domain" description="CBS" evidence="4">
    <location>
        <begin position="45"/>
        <end position="104"/>
    </location>
</feature>
<gene>
    <name evidence="5" type="ORF">DASB73_021530</name>
</gene>
<organism evidence="5 6">
    <name type="scientific">Starmerella bacillaris</name>
    <name type="common">Yeast</name>
    <name type="synonym">Candida zemplinina</name>
    <dbReference type="NCBI Taxonomy" id="1247836"/>
    <lineage>
        <taxon>Eukaryota</taxon>
        <taxon>Fungi</taxon>
        <taxon>Dikarya</taxon>
        <taxon>Ascomycota</taxon>
        <taxon>Saccharomycotina</taxon>
        <taxon>Dipodascomycetes</taxon>
        <taxon>Dipodascales</taxon>
        <taxon>Trichomonascaceae</taxon>
        <taxon>Starmerella</taxon>
    </lineage>
</organism>
<protein>
    <recommendedName>
        <fullName evidence="4">CBS domain-containing protein</fullName>
    </recommendedName>
</protein>
<dbReference type="PROSITE" id="PS51371">
    <property type="entry name" value="CBS"/>
    <property type="match status" value="1"/>
</dbReference>
<dbReference type="Proteomes" id="UP001362899">
    <property type="component" value="Unassembled WGS sequence"/>
</dbReference>